<feature type="region of interest" description="Disordered" evidence="2">
    <location>
        <begin position="285"/>
        <end position="314"/>
    </location>
</feature>
<dbReference type="Pfam" id="PF15344">
    <property type="entry name" value="FAM217"/>
    <property type="match status" value="1"/>
</dbReference>
<feature type="compositionally biased region" description="Polar residues" evidence="2">
    <location>
        <begin position="29"/>
        <end position="41"/>
    </location>
</feature>
<evidence type="ECO:0000313" key="4">
    <source>
        <dbReference type="Proteomes" id="UP001239994"/>
    </source>
</evidence>
<evidence type="ECO:0000256" key="1">
    <source>
        <dbReference type="SAM" id="Coils"/>
    </source>
</evidence>
<dbReference type="AlphaFoldDB" id="A0AAD9DYC4"/>
<dbReference type="PANTHER" id="PTHR22145">
    <property type="entry name" value="SI:CH211-266K22.6"/>
    <property type="match status" value="1"/>
</dbReference>
<sequence>MFFSNPREVITKSKVSLKGPRDRGLRKNPQCSRAQGTNDATDSAGLPGSSPLSLMCDPPPRQEPATALVQGEDAVCTCVPGGADTDGGSDLSDMERLPGPPSVTGPPQLHLRAEALDRCDFWASPPPSRGLRRHRDGYPDFLPPPFNSWSLQQLATYLNTDGRGIPRPRPASQLERYLERLLQLEWQQIQTVQEESNVSTCAARHWPQAPPHCSLSAPKTILHCPRAFPLALLSSLADALPVGACPSCRHRCHAGDSVCRPRAHPHCSHASPLPEGSARPAAACRRSSSETRTRQFERTPAPRHHRLSDPLDGSGHLKRMQAIGNIRNPAGAPCSAQCVSNTRGLESSVLRERGPTEGEGWRRTCGQGRAMECQRALEHLSEVEAAAEDVLADKQQILDLDARRNRNREALSALRTGDVTSHTDKVKVCFGNMFIKFSSERTKVMIQKDQEQLDREINDLRKRLKAKVNRLNDLQGKPELQGYNLSPLSNEELNAIHSILKR</sequence>
<dbReference type="EMBL" id="JAROKS010000011">
    <property type="protein sequence ID" value="KAK1800085.1"/>
    <property type="molecule type" value="Genomic_DNA"/>
</dbReference>
<dbReference type="PANTHER" id="PTHR22145:SF2">
    <property type="entry name" value="SI:CH211-266K22.6"/>
    <property type="match status" value="1"/>
</dbReference>
<dbReference type="InterPro" id="IPR029266">
    <property type="entry name" value="FAM217"/>
</dbReference>
<evidence type="ECO:0000313" key="3">
    <source>
        <dbReference type="EMBL" id="KAK1800085.1"/>
    </source>
</evidence>
<feature type="region of interest" description="Disordered" evidence="2">
    <location>
        <begin position="1"/>
        <end position="64"/>
    </location>
</feature>
<feature type="coiled-coil region" evidence="1">
    <location>
        <begin position="443"/>
        <end position="477"/>
    </location>
</feature>
<keyword evidence="4" id="KW-1185">Reference proteome</keyword>
<gene>
    <name evidence="3" type="ORF">P4O66_006135</name>
</gene>
<feature type="compositionally biased region" description="Low complexity" evidence="2">
    <location>
        <begin position="45"/>
        <end position="54"/>
    </location>
</feature>
<organism evidence="3 4">
    <name type="scientific">Electrophorus voltai</name>
    <dbReference type="NCBI Taxonomy" id="2609070"/>
    <lineage>
        <taxon>Eukaryota</taxon>
        <taxon>Metazoa</taxon>
        <taxon>Chordata</taxon>
        <taxon>Craniata</taxon>
        <taxon>Vertebrata</taxon>
        <taxon>Euteleostomi</taxon>
        <taxon>Actinopterygii</taxon>
        <taxon>Neopterygii</taxon>
        <taxon>Teleostei</taxon>
        <taxon>Ostariophysi</taxon>
        <taxon>Gymnotiformes</taxon>
        <taxon>Gymnotoidei</taxon>
        <taxon>Gymnotidae</taxon>
        <taxon>Electrophorus</taxon>
    </lineage>
</organism>
<feature type="compositionally biased region" description="Basic and acidic residues" evidence="2">
    <location>
        <begin position="287"/>
        <end position="297"/>
    </location>
</feature>
<comment type="caution">
    <text evidence="3">The sequence shown here is derived from an EMBL/GenBank/DDBJ whole genome shotgun (WGS) entry which is preliminary data.</text>
</comment>
<accession>A0AAD9DYC4</accession>
<dbReference type="CDD" id="cd22860">
    <property type="entry name" value="PDRG1"/>
    <property type="match status" value="1"/>
</dbReference>
<keyword evidence="1" id="KW-0175">Coiled coil</keyword>
<dbReference type="Proteomes" id="UP001239994">
    <property type="component" value="Unassembled WGS sequence"/>
</dbReference>
<evidence type="ECO:0008006" key="5">
    <source>
        <dbReference type="Google" id="ProtNLM"/>
    </source>
</evidence>
<proteinExistence type="predicted"/>
<name>A0AAD9DYC4_9TELE</name>
<protein>
    <recommendedName>
        <fullName evidence="5">P53 and DNA damage-regulated protein 1</fullName>
    </recommendedName>
</protein>
<evidence type="ECO:0000256" key="2">
    <source>
        <dbReference type="SAM" id="MobiDB-lite"/>
    </source>
</evidence>
<reference evidence="3" key="1">
    <citation type="submission" date="2023-03" db="EMBL/GenBank/DDBJ databases">
        <title>Electrophorus voltai genome.</title>
        <authorList>
            <person name="Bian C."/>
        </authorList>
    </citation>
    <scope>NUCLEOTIDE SEQUENCE</scope>
    <source>
        <strain evidence="3">CB-2022</strain>
        <tissue evidence="3">Muscle</tissue>
    </source>
</reference>